<evidence type="ECO:0000313" key="6">
    <source>
        <dbReference type="EMBL" id="KEZ87729.1"/>
    </source>
</evidence>
<dbReference type="EMBL" id="JPMD01000008">
    <property type="protein sequence ID" value="KEZ87729.1"/>
    <property type="molecule type" value="Genomic_DNA"/>
</dbReference>
<sequence>MKTKKILALAMSSLLALSLTVGCTNTSKEEPAAEGEKTYKVAYIARAQGDSFAAWLANAVKDEVAANYKDVQVDIFDGDSKNEVIASHIENAVTKKYDAILLQPFDSEAQVAPAMAAMDKGVKVITVNNRINDNDRAAAVDADPVDQAAKNAKLALEQVPQNGKVVVLMGPAGNMHSDKRREGWEKEFFAKRPDVKILDEQIANWNKDEAMRLMEDWIQTHGEIDAIISMNDNMCVGALEAAKAAGKTNILSYGVDGTAEACLAIKNGEMTSTTLQSAYELAEKAVKLTYDVMTGKVERDTIMVDCPLITKDNADEFIEIHKKAGNID</sequence>
<gene>
    <name evidence="6" type="ORF">IO99_04275</name>
</gene>
<accession>A0A084JFJ5</accession>
<dbReference type="SUPFAM" id="SSF53822">
    <property type="entry name" value="Periplasmic binding protein-like I"/>
    <property type="match status" value="1"/>
</dbReference>
<dbReference type="PANTHER" id="PTHR46847">
    <property type="entry name" value="D-ALLOSE-BINDING PERIPLASMIC PROTEIN-RELATED"/>
    <property type="match status" value="1"/>
</dbReference>
<comment type="caution">
    <text evidence="6">The sequence shown here is derived from an EMBL/GenBank/DDBJ whole genome shotgun (WGS) entry which is preliminary data.</text>
</comment>
<organism evidence="6 7">
    <name type="scientific">Clostridium sulfidigenes</name>
    <dbReference type="NCBI Taxonomy" id="318464"/>
    <lineage>
        <taxon>Bacteria</taxon>
        <taxon>Bacillati</taxon>
        <taxon>Bacillota</taxon>
        <taxon>Clostridia</taxon>
        <taxon>Eubacteriales</taxon>
        <taxon>Clostridiaceae</taxon>
        <taxon>Clostridium</taxon>
    </lineage>
</organism>
<feature type="domain" description="Periplasmic binding protein" evidence="5">
    <location>
        <begin position="41"/>
        <end position="296"/>
    </location>
</feature>
<dbReference type="GO" id="GO:0030246">
    <property type="term" value="F:carbohydrate binding"/>
    <property type="evidence" value="ECO:0007669"/>
    <property type="project" value="UniProtKB-ARBA"/>
</dbReference>
<dbReference type="CDD" id="cd01536">
    <property type="entry name" value="PBP1_ABC_sugar_binding-like"/>
    <property type="match status" value="1"/>
</dbReference>
<keyword evidence="7" id="KW-1185">Reference proteome</keyword>
<keyword evidence="3 4" id="KW-0732">Signal</keyword>
<dbReference type="eggNOG" id="COG1879">
    <property type="taxonomic scope" value="Bacteria"/>
</dbReference>
<evidence type="ECO:0000259" key="5">
    <source>
        <dbReference type="Pfam" id="PF13407"/>
    </source>
</evidence>
<dbReference type="PROSITE" id="PS51257">
    <property type="entry name" value="PROKAR_LIPOPROTEIN"/>
    <property type="match status" value="1"/>
</dbReference>
<feature type="chain" id="PRO_5038600456" evidence="4">
    <location>
        <begin position="24"/>
        <end position="328"/>
    </location>
</feature>
<protein>
    <submittedName>
        <fullName evidence="6">Sugar ABC transporter substrate-binding protein</fullName>
    </submittedName>
</protein>
<reference evidence="6 7" key="1">
    <citation type="submission" date="2014-07" db="EMBL/GenBank/DDBJ databases">
        <title>Draft genome of Clostridium sulfidigenes 113A isolated from sediments associated with methane hydrate from Krishna Godavari basin.</title>
        <authorList>
            <person name="Honkalas V.S."/>
            <person name="Dabir A.P."/>
            <person name="Arora P."/>
            <person name="Dhakephalkar P.K."/>
        </authorList>
    </citation>
    <scope>NUCLEOTIDE SEQUENCE [LARGE SCALE GENOMIC DNA]</scope>
    <source>
        <strain evidence="6 7">113A</strain>
    </source>
</reference>
<evidence type="ECO:0000256" key="2">
    <source>
        <dbReference type="ARBA" id="ARBA00007639"/>
    </source>
</evidence>
<dbReference type="InterPro" id="IPR025997">
    <property type="entry name" value="SBP_2_dom"/>
</dbReference>
<comment type="similarity">
    <text evidence="2">Belongs to the bacterial solute-binding protein 2 family.</text>
</comment>
<dbReference type="PANTHER" id="PTHR46847:SF1">
    <property type="entry name" value="D-ALLOSE-BINDING PERIPLASMIC PROTEIN-RELATED"/>
    <property type="match status" value="1"/>
</dbReference>
<evidence type="ECO:0000313" key="7">
    <source>
        <dbReference type="Proteomes" id="UP000028542"/>
    </source>
</evidence>
<proteinExistence type="inferred from homology"/>
<dbReference type="STRING" id="318464.IO99_04275"/>
<evidence type="ECO:0000256" key="3">
    <source>
        <dbReference type="ARBA" id="ARBA00022729"/>
    </source>
</evidence>
<dbReference type="Pfam" id="PF13407">
    <property type="entry name" value="Peripla_BP_4"/>
    <property type="match status" value="1"/>
</dbReference>
<dbReference type="RefSeq" id="WP_035130662.1">
    <property type="nucleotide sequence ID" value="NZ_JBQHQR010000010.1"/>
</dbReference>
<comment type="subcellular location">
    <subcellularLocation>
        <location evidence="1">Cell envelope</location>
    </subcellularLocation>
</comment>
<evidence type="ECO:0000256" key="1">
    <source>
        <dbReference type="ARBA" id="ARBA00004196"/>
    </source>
</evidence>
<dbReference type="Gene3D" id="3.40.50.2300">
    <property type="match status" value="2"/>
</dbReference>
<evidence type="ECO:0000256" key="4">
    <source>
        <dbReference type="SAM" id="SignalP"/>
    </source>
</evidence>
<dbReference type="AlphaFoldDB" id="A0A084JFJ5"/>
<name>A0A084JFJ5_9CLOT</name>
<dbReference type="InterPro" id="IPR028082">
    <property type="entry name" value="Peripla_BP_I"/>
</dbReference>
<dbReference type="Proteomes" id="UP000028542">
    <property type="component" value="Unassembled WGS sequence"/>
</dbReference>
<dbReference type="GO" id="GO:0030313">
    <property type="term" value="C:cell envelope"/>
    <property type="evidence" value="ECO:0007669"/>
    <property type="project" value="UniProtKB-SubCell"/>
</dbReference>
<feature type="signal peptide" evidence="4">
    <location>
        <begin position="1"/>
        <end position="23"/>
    </location>
</feature>